<dbReference type="EMBL" id="JACRTC010000001">
    <property type="protein sequence ID" value="MBC8569609.1"/>
    <property type="molecule type" value="Genomic_DNA"/>
</dbReference>
<dbReference type="AlphaFoldDB" id="A0A926I637"/>
<proteinExistence type="predicted"/>
<dbReference type="PIRSF" id="PIRSF021435">
    <property type="entry name" value="SpoIIIAB"/>
    <property type="match status" value="1"/>
</dbReference>
<dbReference type="RefSeq" id="WP_262396704.1">
    <property type="nucleotide sequence ID" value="NZ_JACRTC010000001.1"/>
</dbReference>
<accession>A0A926I637</accession>
<protein>
    <submittedName>
        <fullName evidence="1">Stage III sporulation protein AB</fullName>
    </submittedName>
</protein>
<name>A0A926I637_9FIRM</name>
<dbReference type="InterPro" id="IPR014198">
    <property type="entry name" value="Spore_III_AB"/>
</dbReference>
<reference evidence="1" key="1">
    <citation type="submission" date="2020-08" db="EMBL/GenBank/DDBJ databases">
        <title>Genome public.</title>
        <authorList>
            <person name="Liu C."/>
            <person name="Sun Q."/>
        </authorList>
    </citation>
    <scope>NUCLEOTIDE SEQUENCE</scope>
    <source>
        <strain evidence="1">NSJ-54</strain>
    </source>
</reference>
<comment type="caution">
    <text evidence="1">The sequence shown here is derived from an EMBL/GenBank/DDBJ whole genome shotgun (WGS) entry which is preliminary data.</text>
</comment>
<dbReference type="Pfam" id="PF09548">
    <property type="entry name" value="Spore_III_AB"/>
    <property type="match status" value="1"/>
</dbReference>
<evidence type="ECO:0000313" key="1">
    <source>
        <dbReference type="EMBL" id="MBC8569609.1"/>
    </source>
</evidence>
<organism evidence="1 2">
    <name type="scientific">Zongyangia hominis</name>
    <dbReference type="NCBI Taxonomy" id="2763677"/>
    <lineage>
        <taxon>Bacteria</taxon>
        <taxon>Bacillati</taxon>
        <taxon>Bacillota</taxon>
        <taxon>Clostridia</taxon>
        <taxon>Eubacteriales</taxon>
        <taxon>Oscillospiraceae</taxon>
        <taxon>Zongyangia</taxon>
    </lineage>
</organism>
<keyword evidence="2" id="KW-1185">Reference proteome</keyword>
<gene>
    <name evidence="1" type="ORF">H8709_02070</name>
</gene>
<evidence type="ECO:0000313" key="2">
    <source>
        <dbReference type="Proteomes" id="UP000660861"/>
    </source>
</evidence>
<dbReference type="Proteomes" id="UP000660861">
    <property type="component" value="Unassembled WGS sequence"/>
</dbReference>
<sequence>MICMIAAGAYAGHRASQSLTRRVAQLEDVMTFLQLMSTQIRYTMPPLPTLFLELQGNTACQNLLFPEECAGLLGRDVPFPEAWKLSLDHALPMLAVKKQDLAPLYELGEQLGCTDVEGQLAIIALALQRMRQTLNEAQEYKRQNGGLYRTLGVLSGVFLILLTV</sequence>